<accession>A0ABS7TQ92</accession>
<name>A0ABS7TQ92_9BACT</name>
<comment type="caution">
    <text evidence="1">The sequence shown here is derived from an EMBL/GenBank/DDBJ whole genome shotgun (WGS) entry which is preliminary data.</text>
</comment>
<dbReference type="Pfam" id="PF12228">
    <property type="entry name" value="DUF3604"/>
    <property type="match status" value="1"/>
</dbReference>
<keyword evidence="2" id="KW-1185">Reference proteome</keyword>
<organism evidence="1 2">
    <name type="scientific">Nannocystis pusilla</name>
    <dbReference type="NCBI Taxonomy" id="889268"/>
    <lineage>
        <taxon>Bacteria</taxon>
        <taxon>Pseudomonadati</taxon>
        <taxon>Myxococcota</taxon>
        <taxon>Polyangia</taxon>
        <taxon>Nannocystales</taxon>
        <taxon>Nannocystaceae</taxon>
        <taxon>Nannocystis</taxon>
    </lineage>
</organism>
<dbReference type="InterPro" id="IPR022028">
    <property type="entry name" value="DUF3604"/>
</dbReference>
<reference evidence="1" key="1">
    <citation type="submission" date="2021-08" db="EMBL/GenBank/DDBJ databases">
        <authorList>
            <person name="Stevens D.C."/>
        </authorList>
    </citation>
    <scope>NUCLEOTIDE SEQUENCE</scope>
    <source>
        <strain evidence="1">DSM 53165</strain>
    </source>
</reference>
<protein>
    <submittedName>
        <fullName evidence="1">DUF3604 domain-containing protein</fullName>
    </submittedName>
</protein>
<dbReference type="EMBL" id="JAIRAU010000015">
    <property type="protein sequence ID" value="MBZ5710398.1"/>
    <property type="molecule type" value="Genomic_DNA"/>
</dbReference>
<sequence>MSSWTCLMSQSACRPEPEPFVDRREPCAERNPQRNLYFGDLHVHTSYSFDAWINDVRTDPAGAYRFARGEEVAGLKLARPLDFAAVTDHSEYLAEVEGCTTPGSAVYDSPRCTDFRAGSAAALVSFGLGLDGDDAMRWGDLCGDGALDCPARIGAVWARVQEAAEAAYDRSAACEFTSFVAYEWSGSRMLSNLHRNVIFRSSRVPDLPVSHFEAPTAGELWQRLLGDCRDSLPGCEVLAIPHNSNWSNGNLFTPEIPAGGDETELAEVRADLEPLLEIYQHKGDSECSPGVAGLGPPDELCDFEKLRALPFDDCGDGTGSQGMVGRGCVSRLDFLRGILLAGLGAEQRLGVNPFRLGVIAGTDTHNGTPGNVEEASYPGHFGKRESDPVTRLTGNVPAGARNGPGGLTAVWAEENSREALWDALRRREVYGTSGPRMAVRVFAGWDLADDLCDSGDFVGAAEAAGGVPMGATLPDRTGDDGPVIAVSAQMDPGSEGAPGSLLERIQVIKGWQDAQGVGQITVVDVAGGPDGSTVDEATCSADQRGSPLLCGLWRDPEFDPERPAFYYVRVVEDPVCRWSWRDCLTIAEDARPPACSDPTIPRTLQERAWTSPVWYSPGA</sequence>
<dbReference type="RefSeq" id="WP_224192166.1">
    <property type="nucleotide sequence ID" value="NZ_JAIRAU010000015.1"/>
</dbReference>
<dbReference type="Gene3D" id="3.20.20.140">
    <property type="entry name" value="Metal-dependent hydrolases"/>
    <property type="match status" value="1"/>
</dbReference>
<dbReference type="Proteomes" id="UP001139031">
    <property type="component" value="Unassembled WGS sequence"/>
</dbReference>
<gene>
    <name evidence="1" type="ORF">K7C98_14145</name>
</gene>
<evidence type="ECO:0000313" key="1">
    <source>
        <dbReference type="EMBL" id="MBZ5710398.1"/>
    </source>
</evidence>
<proteinExistence type="predicted"/>
<evidence type="ECO:0000313" key="2">
    <source>
        <dbReference type="Proteomes" id="UP001139031"/>
    </source>
</evidence>